<dbReference type="Pfam" id="PF07333">
    <property type="entry name" value="SLR1-BP"/>
    <property type="match status" value="1"/>
</dbReference>
<reference evidence="6 7" key="1">
    <citation type="submission" date="2024-01" db="EMBL/GenBank/DDBJ databases">
        <title>Genome assemblies of Stephania.</title>
        <authorList>
            <person name="Yang L."/>
        </authorList>
    </citation>
    <scope>NUCLEOTIDE SEQUENCE [LARGE SCALE GENOMIC DNA]</scope>
    <source>
        <strain evidence="6">JXDWG</strain>
        <tissue evidence="6">Leaf</tissue>
    </source>
</reference>
<dbReference type="PANTHER" id="PTHR33830">
    <property type="entry name" value="DEFENSIN-LIKE PROTEIN 184-RELATED"/>
    <property type="match status" value="1"/>
</dbReference>
<evidence type="ECO:0000256" key="3">
    <source>
        <dbReference type="ARBA" id="ARBA00022577"/>
    </source>
</evidence>
<dbReference type="InterPro" id="IPR010851">
    <property type="entry name" value="DEFL"/>
</dbReference>
<keyword evidence="5" id="KW-0732">Signal</keyword>
<dbReference type="Proteomes" id="UP001419268">
    <property type="component" value="Unassembled WGS sequence"/>
</dbReference>
<dbReference type="EMBL" id="JBBNAG010000006">
    <property type="protein sequence ID" value="KAK9124970.1"/>
    <property type="molecule type" value="Genomic_DNA"/>
</dbReference>
<feature type="signal peptide" evidence="5">
    <location>
        <begin position="1"/>
        <end position="30"/>
    </location>
</feature>
<dbReference type="AlphaFoldDB" id="A0AAP0J0W6"/>
<dbReference type="GO" id="GO:0050832">
    <property type="term" value="P:defense response to fungus"/>
    <property type="evidence" value="ECO:0007669"/>
    <property type="project" value="UniProtKB-KW"/>
</dbReference>
<dbReference type="GO" id="GO:0031640">
    <property type="term" value="P:killing of cells of another organism"/>
    <property type="evidence" value="ECO:0007669"/>
    <property type="project" value="UniProtKB-KW"/>
</dbReference>
<comment type="caution">
    <text evidence="6">The sequence shown here is derived from an EMBL/GenBank/DDBJ whole genome shotgun (WGS) entry which is preliminary data.</text>
</comment>
<keyword evidence="2" id="KW-0929">Antimicrobial</keyword>
<proteinExistence type="inferred from homology"/>
<evidence type="ECO:0000256" key="5">
    <source>
        <dbReference type="SAM" id="SignalP"/>
    </source>
</evidence>
<evidence type="ECO:0000256" key="2">
    <source>
        <dbReference type="ARBA" id="ARBA00022529"/>
    </source>
</evidence>
<keyword evidence="7" id="KW-1185">Reference proteome</keyword>
<comment type="similarity">
    <text evidence="1">Belongs to the DEFL family.</text>
</comment>
<evidence type="ECO:0000256" key="4">
    <source>
        <dbReference type="ARBA" id="ARBA00022821"/>
    </source>
</evidence>
<keyword evidence="3" id="KW-0295">Fungicide</keyword>
<protein>
    <submittedName>
        <fullName evidence="6">Uncharacterized protein</fullName>
    </submittedName>
</protein>
<evidence type="ECO:0000313" key="6">
    <source>
        <dbReference type="EMBL" id="KAK9124970.1"/>
    </source>
</evidence>
<dbReference type="PANTHER" id="PTHR33830:SF34">
    <property type="entry name" value="KNOTTIN SCORPION TOXIN-LIKE DOMAIN-CONTAINING PROTEIN"/>
    <property type="match status" value="1"/>
</dbReference>
<name>A0AAP0J0W6_9MAGN</name>
<gene>
    <name evidence="6" type="ORF">Scep_013816</name>
</gene>
<accession>A0AAP0J0W6</accession>
<evidence type="ECO:0000256" key="1">
    <source>
        <dbReference type="ARBA" id="ARBA00006722"/>
    </source>
</evidence>
<feature type="chain" id="PRO_5042920456" evidence="5">
    <location>
        <begin position="31"/>
        <end position="86"/>
    </location>
</feature>
<organism evidence="6 7">
    <name type="scientific">Stephania cephalantha</name>
    <dbReference type="NCBI Taxonomy" id="152367"/>
    <lineage>
        <taxon>Eukaryota</taxon>
        <taxon>Viridiplantae</taxon>
        <taxon>Streptophyta</taxon>
        <taxon>Embryophyta</taxon>
        <taxon>Tracheophyta</taxon>
        <taxon>Spermatophyta</taxon>
        <taxon>Magnoliopsida</taxon>
        <taxon>Ranunculales</taxon>
        <taxon>Menispermaceae</taxon>
        <taxon>Menispermoideae</taxon>
        <taxon>Cissampelideae</taxon>
        <taxon>Stephania</taxon>
    </lineage>
</organism>
<keyword evidence="4" id="KW-0611">Plant defense</keyword>
<sequence>MKLSSLQFFSLVHVSLLLFIGDMERTVVMAESENAIRPPEHTCQKTAESGKCDPLKCMQDCSMETKGVGHCRGLICTCTFYCKHPP</sequence>
<evidence type="ECO:0000313" key="7">
    <source>
        <dbReference type="Proteomes" id="UP001419268"/>
    </source>
</evidence>